<dbReference type="InterPro" id="IPR016185">
    <property type="entry name" value="PreATP-grasp_dom_sf"/>
</dbReference>
<keyword evidence="3" id="KW-1185">Reference proteome</keyword>
<dbReference type="Pfam" id="PF00289">
    <property type="entry name" value="Biotin_carb_N"/>
    <property type="match status" value="1"/>
</dbReference>
<comment type="caution">
    <text evidence="2">The sequence shown here is derived from an EMBL/GenBank/DDBJ whole genome shotgun (WGS) entry which is preliminary data.</text>
</comment>
<evidence type="ECO:0000259" key="1">
    <source>
        <dbReference type="Pfam" id="PF00289"/>
    </source>
</evidence>
<feature type="domain" description="Biotin carboxylase-like N-terminal" evidence="1">
    <location>
        <begin position="1"/>
        <end position="39"/>
    </location>
</feature>
<organism evidence="2 3">
    <name type="scientific">Brevundimonas intermedia</name>
    <dbReference type="NCBI Taxonomy" id="74315"/>
    <lineage>
        <taxon>Bacteria</taxon>
        <taxon>Pseudomonadati</taxon>
        <taxon>Pseudomonadota</taxon>
        <taxon>Alphaproteobacteria</taxon>
        <taxon>Caulobacterales</taxon>
        <taxon>Caulobacteraceae</taxon>
        <taxon>Brevundimonas</taxon>
    </lineage>
</organism>
<name>A0ABQ5T875_9CAUL</name>
<sequence length="54" mass="6096">MFSKILIANRGEIAVRIIKTCRRMRGQAVQVCAEVECKDRFQGNAWVTHGHGPL</sequence>
<evidence type="ECO:0000313" key="3">
    <source>
        <dbReference type="Proteomes" id="UP001143509"/>
    </source>
</evidence>
<evidence type="ECO:0000313" key="2">
    <source>
        <dbReference type="EMBL" id="GLK47981.1"/>
    </source>
</evidence>
<reference evidence="2" key="2">
    <citation type="submission" date="2023-01" db="EMBL/GenBank/DDBJ databases">
        <authorList>
            <person name="Sun Q."/>
            <person name="Evtushenko L."/>
        </authorList>
    </citation>
    <scope>NUCLEOTIDE SEQUENCE</scope>
    <source>
        <strain evidence="2">VKM B-1499</strain>
    </source>
</reference>
<gene>
    <name evidence="2" type="ORF">GCM10017620_09540</name>
</gene>
<reference evidence="2" key="1">
    <citation type="journal article" date="2014" name="Int. J. Syst. Evol. Microbiol.">
        <title>Complete genome of a new Firmicutes species belonging to the dominant human colonic microbiota ('Ruminococcus bicirculans') reveals two chromosomes and a selective capacity to utilize plant glucans.</title>
        <authorList>
            <consortium name="NISC Comparative Sequencing Program"/>
            <person name="Wegmann U."/>
            <person name="Louis P."/>
            <person name="Goesmann A."/>
            <person name="Henrissat B."/>
            <person name="Duncan S.H."/>
            <person name="Flint H.J."/>
        </authorList>
    </citation>
    <scope>NUCLEOTIDE SEQUENCE</scope>
    <source>
        <strain evidence="2">VKM B-1499</strain>
    </source>
</reference>
<protein>
    <recommendedName>
        <fullName evidence="1">Biotin carboxylase-like N-terminal domain-containing protein</fullName>
    </recommendedName>
</protein>
<dbReference type="Gene3D" id="3.40.50.20">
    <property type="match status" value="1"/>
</dbReference>
<dbReference type="EMBL" id="BSFD01000002">
    <property type="protein sequence ID" value="GLK47981.1"/>
    <property type="molecule type" value="Genomic_DNA"/>
</dbReference>
<accession>A0ABQ5T875</accession>
<dbReference type="Proteomes" id="UP001143509">
    <property type="component" value="Unassembled WGS sequence"/>
</dbReference>
<proteinExistence type="predicted"/>
<dbReference type="SUPFAM" id="SSF52440">
    <property type="entry name" value="PreATP-grasp domain"/>
    <property type="match status" value="1"/>
</dbReference>
<dbReference type="InterPro" id="IPR005481">
    <property type="entry name" value="BC-like_N"/>
</dbReference>